<proteinExistence type="predicted"/>
<reference evidence="1" key="1">
    <citation type="journal article" date="2014" name="Int. J. Syst. Evol. Microbiol.">
        <title>Complete genome sequence of Corynebacterium casei LMG S-19264T (=DSM 44701T), isolated from a smear-ripened cheese.</title>
        <authorList>
            <consortium name="US DOE Joint Genome Institute (JGI-PGF)"/>
            <person name="Walter F."/>
            <person name="Albersmeier A."/>
            <person name="Kalinowski J."/>
            <person name="Ruckert C."/>
        </authorList>
    </citation>
    <scope>NUCLEOTIDE SEQUENCE</scope>
    <source>
        <strain evidence="1">CGMCC 1.15493</strain>
    </source>
</reference>
<gene>
    <name evidence="1" type="ORF">GCM10011335_46230</name>
</gene>
<sequence length="86" mass="9800">MDRRDYLPKVVAHGPDALADMDDVALMRLQVECIEWLVTVRDFKNEVTAPNAVAVWNALIELEIAMVTAADAMIEDVWQSRRDDEQ</sequence>
<organism evidence="1 2">
    <name type="scientific">Aureimonas glaciei</name>
    <dbReference type="NCBI Taxonomy" id="1776957"/>
    <lineage>
        <taxon>Bacteria</taxon>
        <taxon>Pseudomonadati</taxon>
        <taxon>Pseudomonadota</taxon>
        <taxon>Alphaproteobacteria</taxon>
        <taxon>Hyphomicrobiales</taxon>
        <taxon>Aurantimonadaceae</taxon>
        <taxon>Aureimonas</taxon>
    </lineage>
</organism>
<dbReference type="RefSeq" id="WP_188854808.1">
    <property type="nucleotide sequence ID" value="NZ_BMJJ01000014.1"/>
</dbReference>
<dbReference type="EMBL" id="BMJJ01000014">
    <property type="protein sequence ID" value="GGD38264.1"/>
    <property type="molecule type" value="Genomic_DNA"/>
</dbReference>
<reference evidence="1" key="2">
    <citation type="submission" date="2020-09" db="EMBL/GenBank/DDBJ databases">
        <authorList>
            <person name="Sun Q."/>
            <person name="Zhou Y."/>
        </authorList>
    </citation>
    <scope>NUCLEOTIDE SEQUENCE</scope>
    <source>
        <strain evidence="1">CGMCC 1.15493</strain>
    </source>
</reference>
<keyword evidence="2" id="KW-1185">Reference proteome</keyword>
<name>A0A916YBM0_9HYPH</name>
<evidence type="ECO:0000313" key="1">
    <source>
        <dbReference type="EMBL" id="GGD38264.1"/>
    </source>
</evidence>
<evidence type="ECO:0000313" key="2">
    <source>
        <dbReference type="Proteomes" id="UP000613160"/>
    </source>
</evidence>
<protein>
    <submittedName>
        <fullName evidence="1">Uncharacterized protein</fullName>
    </submittedName>
</protein>
<dbReference type="Proteomes" id="UP000613160">
    <property type="component" value="Unassembled WGS sequence"/>
</dbReference>
<comment type="caution">
    <text evidence="1">The sequence shown here is derived from an EMBL/GenBank/DDBJ whole genome shotgun (WGS) entry which is preliminary data.</text>
</comment>
<dbReference type="AlphaFoldDB" id="A0A916YBM0"/>
<accession>A0A916YBM0</accession>